<evidence type="ECO:0000256" key="6">
    <source>
        <dbReference type="ARBA" id="ARBA00023163"/>
    </source>
</evidence>
<evidence type="ECO:0000256" key="4">
    <source>
        <dbReference type="ARBA" id="ARBA00023015"/>
    </source>
</evidence>
<keyword evidence="12" id="KW-1185">Reference proteome</keyword>
<evidence type="ECO:0000256" key="7">
    <source>
        <dbReference type="ARBA" id="ARBA00023242"/>
    </source>
</evidence>
<evidence type="ECO:0000259" key="11">
    <source>
        <dbReference type="PROSITE" id="PS50884"/>
    </source>
</evidence>
<dbReference type="InterPro" id="IPR003851">
    <property type="entry name" value="Znf_Dof"/>
</dbReference>
<dbReference type="PROSITE" id="PS50884">
    <property type="entry name" value="ZF_DOF_2"/>
    <property type="match status" value="1"/>
</dbReference>
<keyword evidence="2 8" id="KW-0863">Zinc-finger</keyword>
<keyword evidence="7 8" id="KW-0539">Nucleus</keyword>
<sequence length="303" mass="32617">MSLFSTPTYSHSLSRPIHSFPTLSLSITSFFPINKTLFHYTLPLLHNTIPTFILLFQTKTSLLTLSTSFIFRNYTMPSSDSADSRRSTKPQTRPGAPAPEQENLPCPRCDSTNTKFCYYNNYNYSQPRHFCKACRRYWTHGGTLRDIPVGGGTRKNAKRSRTHHVAVTSSSSTVTSAPEHHFHSMAPISAAQGGSLPFGGGIDGDGKQNMSVCGSFTSLLNNNVQNSGFLALGGFGLGLEEMGFGIGRAGWGFPGMVEGSNMGVSSGIGNTWQLEGGEGGFVGAADCFSWPGLAISTQGNGFK</sequence>
<dbReference type="PANTHER" id="PTHR31992:SF12">
    <property type="entry name" value="DOF ZINC FINGER PROTEIN DOF3.4"/>
    <property type="match status" value="1"/>
</dbReference>
<evidence type="ECO:0000256" key="10">
    <source>
        <dbReference type="SAM" id="MobiDB-lite"/>
    </source>
</evidence>
<keyword evidence="3 9" id="KW-0862">Zinc</keyword>
<feature type="domain" description="Dof-type" evidence="11">
    <location>
        <begin position="104"/>
        <end position="158"/>
    </location>
</feature>
<feature type="compositionally biased region" description="Low complexity" evidence="10">
    <location>
        <begin position="165"/>
        <end position="177"/>
    </location>
</feature>
<reference evidence="13" key="2">
    <citation type="submission" date="2025-08" db="UniProtKB">
        <authorList>
            <consortium name="RefSeq"/>
        </authorList>
    </citation>
    <scope>IDENTIFICATION</scope>
    <source>
        <tissue evidence="13">Etiolated seedlings</tissue>
    </source>
</reference>
<proteinExistence type="predicted"/>
<dbReference type="AlphaFoldDB" id="A0A1S2YSF5"/>
<evidence type="ECO:0000256" key="1">
    <source>
        <dbReference type="ARBA" id="ARBA00022723"/>
    </source>
</evidence>
<gene>
    <name evidence="13" type="primary">LOC101488684</name>
</gene>
<dbReference type="PANTHER" id="PTHR31992">
    <property type="entry name" value="DOF ZINC FINGER PROTEIN DOF1.4-RELATED"/>
    <property type="match status" value="1"/>
</dbReference>
<organism evidence="12 13">
    <name type="scientific">Cicer arietinum</name>
    <name type="common">Chickpea</name>
    <name type="synonym">Garbanzo</name>
    <dbReference type="NCBI Taxonomy" id="3827"/>
    <lineage>
        <taxon>Eukaryota</taxon>
        <taxon>Viridiplantae</taxon>
        <taxon>Streptophyta</taxon>
        <taxon>Embryophyta</taxon>
        <taxon>Tracheophyta</taxon>
        <taxon>Spermatophyta</taxon>
        <taxon>Magnoliopsida</taxon>
        <taxon>eudicotyledons</taxon>
        <taxon>Gunneridae</taxon>
        <taxon>Pentapetalae</taxon>
        <taxon>rosids</taxon>
        <taxon>fabids</taxon>
        <taxon>Fabales</taxon>
        <taxon>Fabaceae</taxon>
        <taxon>Papilionoideae</taxon>
        <taxon>50 kb inversion clade</taxon>
        <taxon>NPAAA clade</taxon>
        <taxon>Hologalegina</taxon>
        <taxon>IRL clade</taxon>
        <taxon>Cicereae</taxon>
        <taxon>Cicer</taxon>
    </lineage>
</organism>
<evidence type="ECO:0000256" key="9">
    <source>
        <dbReference type="RuleBase" id="RU369094"/>
    </source>
</evidence>
<dbReference type="eggNOG" id="ENOG502QUV1">
    <property type="taxonomic scope" value="Eukaryota"/>
</dbReference>
<dbReference type="KEGG" id="cam:101488684"/>
<feature type="region of interest" description="Disordered" evidence="10">
    <location>
        <begin position="77"/>
        <end position="105"/>
    </location>
</feature>
<dbReference type="PaxDb" id="3827-XP_004509184.1"/>
<dbReference type="GO" id="GO:0008270">
    <property type="term" value="F:zinc ion binding"/>
    <property type="evidence" value="ECO:0007669"/>
    <property type="project" value="UniProtKB-KW"/>
</dbReference>
<keyword evidence="1 9" id="KW-0479">Metal-binding</keyword>
<evidence type="ECO:0000256" key="2">
    <source>
        <dbReference type="ARBA" id="ARBA00022771"/>
    </source>
</evidence>
<feature type="compositionally biased region" description="Basic residues" evidence="10">
    <location>
        <begin position="155"/>
        <end position="164"/>
    </location>
</feature>
<accession>A0A1S2YSF5</accession>
<dbReference type="Proteomes" id="UP000087171">
    <property type="component" value="Chromosome Ca7"/>
</dbReference>
<evidence type="ECO:0000256" key="5">
    <source>
        <dbReference type="ARBA" id="ARBA00023125"/>
    </source>
</evidence>
<evidence type="ECO:0000313" key="12">
    <source>
        <dbReference type="Proteomes" id="UP000087171"/>
    </source>
</evidence>
<evidence type="ECO:0000256" key="8">
    <source>
        <dbReference type="PROSITE-ProRule" id="PRU00071"/>
    </source>
</evidence>
<dbReference type="STRING" id="3827.A0A1S2YSF5"/>
<dbReference type="InterPro" id="IPR045174">
    <property type="entry name" value="Dof"/>
</dbReference>
<keyword evidence="5 8" id="KW-0238">DNA-binding</keyword>
<name>A0A1S2YSF5_CICAR</name>
<keyword evidence="6 9" id="KW-0804">Transcription</keyword>
<comment type="subcellular location">
    <subcellularLocation>
        <location evidence="8 9">Nucleus</location>
    </subcellularLocation>
</comment>
<feature type="region of interest" description="Disordered" evidence="10">
    <location>
        <begin position="149"/>
        <end position="177"/>
    </location>
</feature>
<dbReference type="GO" id="GO:0003700">
    <property type="term" value="F:DNA-binding transcription factor activity"/>
    <property type="evidence" value="ECO:0007669"/>
    <property type="project" value="UniProtKB-UniRule"/>
</dbReference>
<dbReference type="GO" id="GO:0003677">
    <property type="term" value="F:DNA binding"/>
    <property type="evidence" value="ECO:0007669"/>
    <property type="project" value="UniProtKB-UniRule"/>
</dbReference>
<comment type="function">
    <text evidence="9">Transcription factor that binds specifically to a 5'-AA[AG]G-3' consensus core sequence.</text>
</comment>
<dbReference type="PROSITE" id="PS01361">
    <property type="entry name" value="ZF_DOF_1"/>
    <property type="match status" value="1"/>
</dbReference>
<protein>
    <recommendedName>
        <fullName evidence="9">Dof zinc finger protein</fullName>
    </recommendedName>
</protein>
<evidence type="ECO:0000313" key="13">
    <source>
        <dbReference type="RefSeq" id="XP_004509184.1"/>
    </source>
</evidence>
<evidence type="ECO:0000256" key="3">
    <source>
        <dbReference type="ARBA" id="ARBA00022833"/>
    </source>
</evidence>
<dbReference type="OrthoDB" id="1927254at2759"/>
<dbReference type="RefSeq" id="XP_004509184.1">
    <property type="nucleotide sequence ID" value="XM_004509127.3"/>
</dbReference>
<reference evidence="12" key="1">
    <citation type="journal article" date="2013" name="Nat. Biotechnol.">
        <title>Draft genome sequence of chickpea (Cicer arietinum) provides a resource for trait improvement.</title>
        <authorList>
            <person name="Varshney R.K."/>
            <person name="Song C."/>
            <person name="Saxena R.K."/>
            <person name="Azam S."/>
            <person name="Yu S."/>
            <person name="Sharpe A.G."/>
            <person name="Cannon S."/>
            <person name="Baek J."/>
            <person name="Rosen B.D."/>
            <person name="Tar'an B."/>
            <person name="Millan T."/>
            <person name="Zhang X."/>
            <person name="Ramsay L.D."/>
            <person name="Iwata A."/>
            <person name="Wang Y."/>
            <person name="Nelson W."/>
            <person name="Farmer A.D."/>
            <person name="Gaur P.M."/>
            <person name="Soderlund C."/>
            <person name="Penmetsa R.V."/>
            <person name="Xu C."/>
            <person name="Bharti A.K."/>
            <person name="He W."/>
            <person name="Winter P."/>
            <person name="Zhao S."/>
            <person name="Hane J.K."/>
            <person name="Carrasquilla-Garcia N."/>
            <person name="Condie J.A."/>
            <person name="Upadhyaya H.D."/>
            <person name="Luo M.C."/>
            <person name="Thudi M."/>
            <person name="Gowda C.L."/>
            <person name="Singh N.P."/>
            <person name="Lichtenzveig J."/>
            <person name="Gali K.K."/>
            <person name="Rubio J."/>
            <person name="Nadarajan N."/>
            <person name="Dolezel J."/>
            <person name="Bansal K.C."/>
            <person name="Xu X."/>
            <person name="Edwards D."/>
            <person name="Zhang G."/>
            <person name="Kahl G."/>
            <person name="Gil J."/>
            <person name="Singh K.B."/>
            <person name="Datta S.K."/>
            <person name="Jackson S.A."/>
            <person name="Wang J."/>
            <person name="Cook D.R."/>
        </authorList>
    </citation>
    <scope>NUCLEOTIDE SEQUENCE [LARGE SCALE GENOMIC DNA]</scope>
    <source>
        <strain evidence="12">cv. CDC Frontier</strain>
    </source>
</reference>
<dbReference type="Pfam" id="PF02701">
    <property type="entry name" value="Zn_ribbon_Dof"/>
    <property type="match status" value="1"/>
</dbReference>
<keyword evidence="4 9" id="KW-0805">Transcription regulation</keyword>
<dbReference type="GO" id="GO:0005634">
    <property type="term" value="C:nucleus"/>
    <property type="evidence" value="ECO:0007669"/>
    <property type="project" value="UniProtKB-SubCell"/>
</dbReference>
<dbReference type="GeneID" id="101488684"/>